<reference evidence="5 6" key="1">
    <citation type="submission" date="2014-03" db="EMBL/GenBank/DDBJ databases">
        <title>Bradyrhizobium valentinum sp. nov., isolated from effective nodules of Lupinus mariae-josephae, a lupine endemic of basic-lime soils in Eastern Spain.</title>
        <authorList>
            <person name="Duran D."/>
            <person name="Rey L."/>
            <person name="Navarro A."/>
            <person name="Busquets A."/>
            <person name="Imperial J."/>
            <person name="Ruiz-Argueso T."/>
        </authorList>
    </citation>
    <scope>NUCLEOTIDE SEQUENCE [LARGE SCALE GENOMIC DNA]</scope>
    <source>
        <strain evidence="5 6">Ro19</strain>
    </source>
</reference>
<dbReference type="Gene3D" id="1.25.40.10">
    <property type="entry name" value="Tetratricopeptide repeat domain"/>
    <property type="match status" value="2"/>
</dbReference>
<dbReference type="PANTHER" id="PTHR44858">
    <property type="entry name" value="TETRATRICOPEPTIDE REPEAT PROTEIN 6"/>
    <property type="match status" value="1"/>
</dbReference>
<dbReference type="InterPro" id="IPR050498">
    <property type="entry name" value="Ycf3"/>
</dbReference>
<sequence length="336" mass="37216">MRWIILAGVVTAIFLFGVLTLWWATKQIEVWLPTHSEVAAPTTSPKREASPSERRSRANDAVTGAQGHASNKKWDVAIDEYNVAIGHDPTYAPAWVGRGLARQAKGEYAIAIGDLSEAIRLDPTSADYYNLRGACYKLSGDDARAIADYSEAIKLKKDGAFYYNRGAAYFAQKKFEEAERDLTDSLQSTSADYGDYTAEAKALLEHTRKERSLVKLIACNGLTEQMWVNLAGYSEANADHITFEVLWDLAPGSCEDVGRFVRDKGVWVIVNALPSQQRFRAAANDASAKSFCTDNFGSTQVPYPSGTCPTNWNLQKFYKLNIKSNANVHTSRLPHD</sequence>
<evidence type="ECO:0008006" key="7">
    <source>
        <dbReference type="Google" id="ProtNLM"/>
    </source>
</evidence>
<protein>
    <recommendedName>
        <fullName evidence="7">Tetratricopeptide repeat protein</fullName>
    </recommendedName>
</protein>
<organism evidence="5 6">
    <name type="scientific">Bradyrhizobium retamae</name>
    <dbReference type="NCBI Taxonomy" id="1300035"/>
    <lineage>
        <taxon>Bacteria</taxon>
        <taxon>Pseudomonadati</taxon>
        <taxon>Pseudomonadota</taxon>
        <taxon>Alphaproteobacteria</taxon>
        <taxon>Hyphomicrobiales</taxon>
        <taxon>Nitrobacteraceae</taxon>
        <taxon>Bradyrhizobium</taxon>
    </lineage>
</organism>
<dbReference type="PANTHER" id="PTHR44858:SF1">
    <property type="entry name" value="UDP-N-ACETYLGLUCOSAMINE--PEPTIDE N-ACETYLGLUCOSAMINYLTRANSFERASE SPINDLY-RELATED"/>
    <property type="match status" value="1"/>
</dbReference>
<dbReference type="Pfam" id="PF13181">
    <property type="entry name" value="TPR_8"/>
    <property type="match status" value="2"/>
</dbReference>
<feature type="compositionally biased region" description="Basic and acidic residues" evidence="4">
    <location>
        <begin position="45"/>
        <end position="58"/>
    </location>
</feature>
<dbReference type="SUPFAM" id="SSF48452">
    <property type="entry name" value="TPR-like"/>
    <property type="match status" value="1"/>
</dbReference>
<keyword evidence="2 3" id="KW-0802">TPR repeat</keyword>
<dbReference type="PROSITE" id="PS50005">
    <property type="entry name" value="TPR"/>
    <property type="match status" value="2"/>
</dbReference>
<evidence type="ECO:0000256" key="4">
    <source>
        <dbReference type="SAM" id="MobiDB-lite"/>
    </source>
</evidence>
<dbReference type="GO" id="GO:0046813">
    <property type="term" value="P:receptor-mediated virion attachment to host cell"/>
    <property type="evidence" value="ECO:0007669"/>
    <property type="project" value="TreeGrafter"/>
</dbReference>
<evidence type="ECO:0000256" key="1">
    <source>
        <dbReference type="ARBA" id="ARBA00022737"/>
    </source>
</evidence>
<dbReference type="InterPro" id="IPR019734">
    <property type="entry name" value="TPR_rpt"/>
</dbReference>
<accession>A0A0R3MKD2</accession>
<dbReference type="SMART" id="SM00028">
    <property type="entry name" value="TPR"/>
    <property type="match status" value="3"/>
</dbReference>
<evidence type="ECO:0000313" key="6">
    <source>
        <dbReference type="Proteomes" id="UP000052023"/>
    </source>
</evidence>
<feature type="region of interest" description="Disordered" evidence="4">
    <location>
        <begin position="39"/>
        <end position="68"/>
    </location>
</feature>
<comment type="caution">
    <text evidence="5">The sequence shown here is derived from an EMBL/GenBank/DDBJ whole genome shotgun (WGS) entry which is preliminary data.</text>
</comment>
<dbReference type="EMBL" id="LLYA01000197">
    <property type="protein sequence ID" value="KRR18325.1"/>
    <property type="molecule type" value="Genomic_DNA"/>
</dbReference>
<dbReference type="InterPro" id="IPR011990">
    <property type="entry name" value="TPR-like_helical_dom_sf"/>
</dbReference>
<gene>
    <name evidence="5" type="ORF">CQ13_35085</name>
</gene>
<proteinExistence type="predicted"/>
<feature type="repeat" description="TPR" evidence="3">
    <location>
        <begin position="126"/>
        <end position="159"/>
    </location>
</feature>
<keyword evidence="1" id="KW-0677">Repeat</keyword>
<dbReference type="GO" id="GO:0009279">
    <property type="term" value="C:cell outer membrane"/>
    <property type="evidence" value="ECO:0007669"/>
    <property type="project" value="TreeGrafter"/>
</dbReference>
<name>A0A0R3MKD2_9BRAD</name>
<evidence type="ECO:0000256" key="2">
    <source>
        <dbReference type="ARBA" id="ARBA00022803"/>
    </source>
</evidence>
<dbReference type="Proteomes" id="UP000052023">
    <property type="component" value="Unassembled WGS sequence"/>
</dbReference>
<keyword evidence="6" id="KW-1185">Reference proteome</keyword>
<feature type="repeat" description="TPR" evidence="3">
    <location>
        <begin position="92"/>
        <end position="125"/>
    </location>
</feature>
<evidence type="ECO:0000256" key="3">
    <source>
        <dbReference type="PROSITE-ProRule" id="PRU00339"/>
    </source>
</evidence>
<evidence type="ECO:0000313" key="5">
    <source>
        <dbReference type="EMBL" id="KRR18325.1"/>
    </source>
</evidence>
<dbReference type="AlphaFoldDB" id="A0A0R3MKD2"/>